<sequence length="87" mass="10162">MRLPIIKHVLKFIEENDEDWVNETIELLENMTEIPSLKDEEVEVMGELLSNLYGTLEVNQMIKDGMDKKEAMNSFMKRVMGSIDQEN</sequence>
<dbReference type="Pfam" id="PF22264">
    <property type="entry name" value="DUF6952"/>
    <property type="match status" value="1"/>
</dbReference>
<dbReference type="InterPro" id="IPR053810">
    <property type="entry name" value="DUF6952"/>
</dbReference>
<reference evidence="1 2" key="1">
    <citation type="journal article" date="2013" name="Genome Announc.">
        <title>Draft Genome Sequence of Indibacter alkaliphilus Strain LW1T, Isolated from Lonar Lake, a Haloalkaline Lake in the Buldana District of Maharashtra, India.</title>
        <authorList>
            <person name="Singh A."/>
            <person name="Kumar Jangir P."/>
            <person name="Sharma R."/>
            <person name="Singh A."/>
            <person name="Kumar Pinnaka A."/>
            <person name="Shivaji S."/>
        </authorList>
    </citation>
    <scope>NUCLEOTIDE SEQUENCE [LARGE SCALE GENOMIC DNA]</scope>
    <source>
        <strain evidence="2">CCUG 57479 / KCTC 22604 / LW1</strain>
    </source>
</reference>
<gene>
    <name evidence="1" type="ORF">A33Q_4084</name>
</gene>
<dbReference type="RefSeq" id="WP_009033163.1">
    <property type="nucleotide sequence ID" value="NZ_ALWO02000052.1"/>
</dbReference>
<evidence type="ECO:0000313" key="2">
    <source>
        <dbReference type="Proteomes" id="UP000006073"/>
    </source>
</evidence>
<dbReference type="OrthoDB" id="1149088at2"/>
<name>S2DJ60_INDAL</name>
<dbReference type="STRING" id="1189612.A33Q_4084"/>
<dbReference type="AlphaFoldDB" id="S2DJ60"/>
<dbReference type="EMBL" id="ALWO02000052">
    <property type="protein sequence ID" value="EOZ91991.1"/>
    <property type="molecule type" value="Genomic_DNA"/>
</dbReference>
<dbReference type="Proteomes" id="UP000006073">
    <property type="component" value="Unassembled WGS sequence"/>
</dbReference>
<comment type="caution">
    <text evidence="1">The sequence shown here is derived from an EMBL/GenBank/DDBJ whole genome shotgun (WGS) entry which is preliminary data.</text>
</comment>
<keyword evidence="2" id="KW-1185">Reference proteome</keyword>
<proteinExistence type="predicted"/>
<protein>
    <submittedName>
        <fullName evidence="1">Uncharacterized protein</fullName>
    </submittedName>
</protein>
<accession>S2DJ60</accession>
<organism evidence="1 2">
    <name type="scientific">Indibacter alkaliphilus (strain CCUG 57479 / KCTC 22604 / LW1)</name>
    <dbReference type="NCBI Taxonomy" id="1189612"/>
    <lineage>
        <taxon>Bacteria</taxon>
        <taxon>Pseudomonadati</taxon>
        <taxon>Bacteroidota</taxon>
        <taxon>Cytophagia</taxon>
        <taxon>Cytophagales</taxon>
        <taxon>Cyclobacteriaceae</taxon>
    </lineage>
</organism>
<evidence type="ECO:0000313" key="1">
    <source>
        <dbReference type="EMBL" id="EOZ91991.1"/>
    </source>
</evidence>
<dbReference type="eggNOG" id="ENOG5032S8D">
    <property type="taxonomic scope" value="Bacteria"/>
</dbReference>